<dbReference type="EMBL" id="MUBK01000088">
    <property type="protein sequence ID" value="OTA14265.1"/>
    <property type="molecule type" value="Genomic_DNA"/>
</dbReference>
<keyword evidence="1" id="KW-1133">Transmembrane helix</keyword>
<proteinExistence type="predicted"/>
<dbReference type="STRING" id="40578.Xbed_03705"/>
<feature type="transmembrane region" description="Helical" evidence="1">
    <location>
        <begin position="70"/>
        <end position="94"/>
    </location>
</feature>
<evidence type="ECO:0000256" key="1">
    <source>
        <dbReference type="SAM" id="Phobius"/>
    </source>
</evidence>
<reference evidence="2 3" key="1">
    <citation type="submission" date="2017-01" db="EMBL/GenBank/DDBJ databases">
        <title>Deconstructing symbiosis and pathogenesis requirements using a combined genomic-metabolomic approach.</title>
        <authorList>
            <person name="Tobias N.J."/>
            <person name="Wolff H."/>
            <person name="Djahanschiri B."/>
            <person name="Ebersberger I."/>
            <person name="Bode H.B."/>
        </authorList>
    </citation>
    <scope>NUCLEOTIDE SEQUENCE [LARGE SCALE GENOMIC DNA]</scope>
    <source>
        <strain evidence="2 3">DSM 4764</strain>
    </source>
</reference>
<keyword evidence="3" id="KW-1185">Reference proteome</keyword>
<gene>
    <name evidence="2" type="ORF">Xbed_03705</name>
</gene>
<keyword evidence="1" id="KW-0472">Membrane</keyword>
<feature type="transmembrane region" description="Helical" evidence="1">
    <location>
        <begin position="7"/>
        <end position="25"/>
    </location>
</feature>
<evidence type="ECO:0000313" key="2">
    <source>
        <dbReference type="EMBL" id="OTA14265.1"/>
    </source>
</evidence>
<sequence>MKYIYAIILDAMIASFLFIGITQHIEGFVNVGYFAGWFFGAIKFLGFLFCRDSLVKDYKHIPASFRCYDILTDTAFVIFVVYQGWFVLGSIYAIGAIAKAQFQSEQEKRLKEQK</sequence>
<dbReference type="Proteomes" id="UP000194204">
    <property type="component" value="Unassembled WGS sequence"/>
</dbReference>
<name>A0A1Y2S6P5_9GAMM</name>
<organism evidence="2 3">
    <name type="scientific">Xenorhabdus beddingii</name>
    <dbReference type="NCBI Taxonomy" id="40578"/>
    <lineage>
        <taxon>Bacteria</taxon>
        <taxon>Pseudomonadati</taxon>
        <taxon>Pseudomonadota</taxon>
        <taxon>Gammaproteobacteria</taxon>
        <taxon>Enterobacterales</taxon>
        <taxon>Morganellaceae</taxon>
        <taxon>Xenorhabdus</taxon>
    </lineage>
</organism>
<protein>
    <submittedName>
        <fullName evidence="2">Uncharacterized protein</fullName>
    </submittedName>
</protein>
<feature type="transmembrane region" description="Helical" evidence="1">
    <location>
        <begin position="31"/>
        <end position="50"/>
    </location>
</feature>
<accession>A0A1Y2S6P5</accession>
<comment type="caution">
    <text evidence="2">The sequence shown here is derived from an EMBL/GenBank/DDBJ whole genome shotgun (WGS) entry which is preliminary data.</text>
</comment>
<evidence type="ECO:0000313" key="3">
    <source>
        <dbReference type="Proteomes" id="UP000194204"/>
    </source>
</evidence>
<dbReference type="AlphaFoldDB" id="A0A1Y2S6P5"/>
<keyword evidence="1" id="KW-0812">Transmembrane</keyword>